<evidence type="ECO:0000256" key="1">
    <source>
        <dbReference type="SAM" id="MobiDB-lite"/>
    </source>
</evidence>
<dbReference type="HOGENOM" id="CLU_1178014_0_0_1"/>
<dbReference type="PANTHER" id="PTHR34576">
    <property type="entry name" value="MEMBRANE-ASSOCIATED KINASE REGULATOR 6-RELATED"/>
    <property type="match status" value="1"/>
</dbReference>
<feature type="region of interest" description="Disordered" evidence="1">
    <location>
        <begin position="73"/>
        <end position="101"/>
    </location>
</feature>
<reference evidence="2" key="2">
    <citation type="submission" date="2015-03" db="UniProtKB">
        <authorList>
            <consortium name="EnsemblPlants"/>
        </authorList>
    </citation>
    <scope>IDENTIFICATION</scope>
</reference>
<protein>
    <submittedName>
        <fullName evidence="2">Uncharacterized protein</fullName>
    </submittedName>
</protein>
<dbReference type="EnsemblPlants" id="OBART01G30160.1">
    <property type="protein sequence ID" value="OBART01G30160.1"/>
    <property type="gene ID" value="OBART01G30160"/>
</dbReference>
<dbReference type="eggNOG" id="ENOG502R432">
    <property type="taxonomic scope" value="Eukaryota"/>
</dbReference>
<accession>A0A0D3ETS2</accession>
<dbReference type="Proteomes" id="UP000026960">
    <property type="component" value="Chromosome 1"/>
</dbReference>
<reference evidence="2" key="1">
    <citation type="journal article" date="2009" name="Rice">
        <title>De Novo Next Generation Sequencing of Plant Genomes.</title>
        <authorList>
            <person name="Rounsley S."/>
            <person name="Marri P.R."/>
            <person name="Yu Y."/>
            <person name="He R."/>
            <person name="Sisneros N."/>
            <person name="Goicoechea J.L."/>
            <person name="Lee S.J."/>
            <person name="Angelova A."/>
            <person name="Kudrna D."/>
            <person name="Luo M."/>
            <person name="Affourtit J."/>
            <person name="Desany B."/>
            <person name="Knight J."/>
            <person name="Niazi F."/>
            <person name="Egholm M."/>
            <person name="Wing R.A."/>
        </authorList>
    </citation>
    <scope>NUCLEOTIDE SEQUENCE [LARGE SCALE GENOMIC DNA]</scope>
    <source>
        <strain evidence="2">cv. IRGC 105608</strain>
    </source>
</reference>
<dbReference type="Gramene" id="OBART01G30160.1">
    <property type="protein sequence ID" value="OBART01G30160.1"/>
    <property type="gene ID" value="OBART01G30160"/>
</dbReference>
<name>A0A0D3ETS2_9ORYZ</name>
<organism evidence="2">
    <name type="scientific">Oryza barthii</name>
    <dbReference type="NCBI Taxonomy" id="65489"/>
    <lineage>
        <taxon>Eukaryota</taxon>
        <taxon>Viridiplantae</taxon>
        <taxon>Streptophyta</taxon>
        <taxon>Embryophyta</taxon>
        <taxon>Tracheophyta</taxon>
        <taxon>Spermatophyta</taxon>
        <taxon>Magnoliopsida</taxon>
        <taxon>Liliopsida</taxon>
        <taxon>Poales</taxon>
        <taxon>Poaceae</taxon>
        <taxon>BOP clade</taxon>
        <taxon>Oryzoideae</taxon>
        <taxon>Oryzeae</taxon>
        <taxon>Oryzinae</taxon>
        <taxon>Oryza</taxon>
    </lineage>
</organism>
<dbReference type="PANTHER" id="PTHR34576:SF3">
    <property type="entry name" value="OS01G0737100 PROTEIN"/>
    <property type="match status" value="1"/>
</dbReference>
<keyword evidence="3" id="KW-1185">Reference proteome</keyword>
<dbReference type="AlphaFoldDB" id="A0A0D3ETS2"/>
<dbReference type="PaxDb" id="65489-OBART01G30160.1"/>
<proteinExistence type="predicted"/>
<evidence type="ECO:0000313" key="3">
    <source>
        <dbReference type="Proteomes" id="UP000026960"/>
    </source>
</evidence>
<feature type="region of interest" description="Disordered" evidence="1">
    <location>
        <begin position="1"/>
        <end position="33"/>
    </location>
</feature>
<sequence>MDHSNSPPVPDIGSFSYSWPTNKPLARADDDTHARGCSFDFSPPPFECSKQAAAMAHADQMFRDGLLLPLRAVRRQGGGGGGDDDGGGGDVSGGDVSGAPKRDAIPVLLRPRYVDSAQRITTTIPASKRHLLPRLASPSSPRSSLRVAAAPGWSPSSVLGLGASIKLRLPSLGRRCGRVLPRRLSCKCLTFLEPLYQKMASCCVGRRITTRHAYGRAAADESRNIKVCEDAIRDAILHCKKSL</sequence>
<evidence type="ECO:0000313" key="2">
    <source>
        <dbReference type="EnsemblPlants" id="OBART01G30160.1"/>
    </source>
</evidence>
<dbReference type="InterPro" id="IPR044699">
    <property type="entry name" value="MAKR6"/>
</dbReference>